<evidence type="ECO:0000256" key="1">
    <source>
        <dbReference type="SAM" id="SignalP"/>
    </source>
</evidence>
<feature type="chain" id="PRO_5007541886" evidence="1">
    <location>
        <begin position="18"/>
        <end position="95"/>
    </location>
</feature>
<sequence length="95" mass="10522">MLHLSRLWFLHTHGAHACSEGAQVDRVSVTRSEVVKMGWPVPPSAPKTMTPSRRHTATGQASDLVRWTPKGRKYTIIAKGVTSIFKIAHQAHLVT</sequence>
<evidence type="ECO:0000313" key="2">
    <source>
        <dbReference type="EMBL" id="JAR87856.1"/>
    </source>
</evidence>
<feature type="signal peptide" evidence="1">
    <location>
        <begin position="1"/>
        <end position="17"/>
    </location>
</feature>
<reference evidence="2" key="1">
    <citation type="journal article" date="2018" name="PLoS Negl. Trop. Dis.">
        <title>Sialome diversity of ticks revealed by RNAseq of single tick salivary glands.</title>
        <authorList>
            <person name="Perner J."/>
            <person name="Kropackova S."/>
            <person name="Kopacek P."/>
            <person name="Ribeiro J.M."/>
        </authorList>
    </citation>
    <scope>NUCLEOTIDE SEQUENCE</scope>
    <source>
        <strain evidence="2">Siblings of single egg batch collected in Ceske Budejovice</strain>
        <tissue evidence="2">Salivary glands</tissue>
    </source>
</reference>
<dbReference type="AlphaFoldDB" id="A0A147BAQ7"/>
<dbReference type="EMBL" id="GEGO01007548">
    <property type="protein sequence ID" value="JAR87856.1"/>
    <property type="molecule type" value="Transcribed_RNA"/>
</dbReference>
<accession>A0A147BAQ7</accession>
<organism evidence="2">
    <name type="scientific">Ixodes ricinus</name>
    <name type="common">Common tick</name>
    <name type="synonym">Acarus ricinus</name>
    <dbReference type="NCBI Taxonomy" id="34613"/>
    <lineage>
        <taxon>Eukaryota</taxon>
        <taxon>Metazoa</taxon>
        <taxon>Ecdysozoa</taxon>
        <taxon>Arthropoda</taxon>
        <taxon>Chelicerata</taxon>
        <taxon>Arachnida</taxon>
        <taxon>Acari</taxon>
        <taxon>Parasitiformes</taxon>
        <taxon>Ixodida</taxon>
        <taxon>Ixodoidea</taxon>
        <taxon>Ixodidae</taxon>
        <taxon>Ixodinae</taxon>
        <taxon>Ixodes</taxon>
    </lineage>
</organism>
<proteinExistence type="predicted"/>
<keyword evidence="1" id="KW-0732">Signal</keyword>
<protein>
    <submittedName>
        <fullName evidence="2">Putative secreted protein</fullName>
    </submittedName>
</protein>
<name>A0A147BAQ7_IXORI</name>